<dbReference type="Pfam" id="PF00650">
    <property type="entry name" value="CRAL_TRIO"/>
    <property type="match status" value="1"/>
</dbReference>
<dbReference type="PANTHER" id="PTHR10174">
    <property type="entry name" value="ALPHA-TOCOPHEROL TRANSFER PROTEIN-RELATED"/>
    <property type="match status" value="1"/>
</dbReference>
<dbReference type="Pfam" id="PF03765">
    <property type="entry name" value="CRAL_TRIO_N"/>
    <property type="match status" value="1"/>
</dbReference>
<dbReference type="InterPro" id="IPR036273">
    <property type="entry name" value="CRAL/TRIO_N_dom_sf"/>
</dbReference>
<dbReference type="SUPFAM" id="SSF46938">
    <property type="entry name" value="CRAL/TRIO N-terminal domain"/>
    <property type="match status" value="1"/>
</dbReference>
<dbReference type="Gene3D" id="1.10.8.20">
    <property type="entry name" value="N-terminal domain of phosphatidylinositol transfer protein sec14p"/>
    <property type="match status" value="1"/>
</dbReference>
<dbReference type="InterPro" id="IPR036865">
    <property type="entry name" value="CRAL-TRIO_dom_sf"/>
</dbReference>
<dbReference type="AlphaFoldDB" id="A0A6G0YN91"/>
<dbReference type="PANTHER" id="PTHR10174:SF130">
    <property type="entry name" value="ALPHA-TOCOPHEROL TRANSFER PROTEIN-LIKE"/>
    <property type="match status" value="1"/>
</dbReference>
<dbReference type="Proteomes" id="UP000478052">
    <property type="component" value="Unassembled WGS sequence"/>
</dbReference>
<dbReference type="CDD" id="cd00170">
    <property type="entry name" value="SEC14"/>
    <property type="match status" value="1"/>
</dbReference>
<dbReference type="GO" id="GO:1902936">
    <property type="term" value="F:phosphatidylinositol bisphosphate binding"/>
    <property type="evidence" value="ECO:0007669"/>
    <property type="project" value="TreeGrafter"/>
</dbReference>
<evidence type="ECO:0000259" key="1">
    <source>
        <dbReference type="PROSITE" id="PS50191"/>
    </source>
</evidence>
<dbReference type="SMART" id="SM01100">
    <property type="entry name" value="CRAL_TRIO_N"/>
    <property type="match status" value="1"/>
</dbReference>
<dbReference type="SMART" id="SM00516">
    <property type="entry name" value="SEC14"/>
    <property type="match status" value="1"/>
</dbReference>
<sequence>MSESLINLSELKFKLKKELDEPSNPQLAIDELRTLIKGDILLKSRMDDAFMLKFLRARKFKVNKAFKLVVHGMSIEDVFKINLMILEVISEHPDTQLAGIVAIADFTGFKWLKHYQYLSPYYAKKSAEVVQDSFPLRFQGFHFINEPLYLYTVYSIIKPFLKEKIRCRVHFHGNNFDSLHKYIAPSKLPTYYGGNLEFDPITWVQQLLSKEQYLKELEQYGYNR</sequence>
<dbReference type="Gene3D" id="3.40.525.10">
    <property type="entry name" value="CRAL-TRIO lipid binding domain"/>
    <property type="match status" value="1"/>
</dbReference>
<accession>A0A6G0YN91</accession>
<reference evidence="2 3" key="1">
    <citation type="submission" date="2019-08" db="EMBL/GenBank/DDBJ databases">
        <title>Whole genome of Aphis craccivora.</title>
        <authorList>
            <person name="Voronova N.V."/>
            <person name="Shulinski R.S."/>
            <person name="Bandarenka Y.V."/>
            <person name="Zhorov D.G."/>
            <person name="Warner D."/>
        </authorList>
    </citation>
    <scope>NUCLEOTIDE SEQUENCE [LARGE SCALE GENOMIC DNA]</scope>
    <source>
        <strain evidence="2">180601</strain>
        <tissue evidence="2">Whole Body</tissue>
    </source>
</reference>
<evidence type="ECO:0000313" key="2">
    <source>
        <dbReference type="EMBL" id="KAF0758894.1"/>
    </source>
</evidence>
<dbReference type="OrthoDB" id="75724at2759"/>
<dbReference type="InterPro" id="IPR001251">
    <property type="entry name" value="CRAL-TRIO_dom"/>
</dbReference>
<dbReference type="EMBL" id="VUJU01003166">
    <property type="protein sequence ID" value="KAF0758894.1"/>
    <property type="molecule type" value="Genomic_DNA"/>
</dbReference>
<protein>
    <submittedName>
        <fullName evidence="2">Clavesin-2-like</fullName>
    </submittedName>
</protein>
<feature type="domain" description="CRAL-TRIO" evidence="1">
    <location>
        <begin position="28"/>
        <end position="200"/>
    </location>
</feature>
<gene>
    <name evidence="2" type="ORF">FWK35_00016124</name>
</gene>
<organism evidence="2 3">
    <name type="scientific">Aphis craccivora</name>
    <name type="common">Cowpea aphid</name>
    <dbReference type="NCBI Taxonomy" id="307492"/>
    <lineage>
        <taxon>Eukaryota</taxon>
        <taxon>Metazoa</taxon>
        <taxon>Ecdysozoa</taxon>
        <taxon>Arthropoda</taxon>
        <taxon>Hexapoda</taxon>
        <taxon>Insecta</taxon>
        <taxon>Pterygota</taxon>
        <taxon>Neoptera</taxon>
        <taxon>Paraneoptera</taxon>
        <taxon>Hemiptera</taxon>
        <taxon>Sternorrhyncha</taxon>
        <taxon>Aphidomorpha</taxon>
        <taxon>Aphidoidea</taxon>
        <taxon>Aphididae</taxon>
        <taxon>Aphidini</taxon>
        <taxon>Aphis</taxon>
        <taxon>Aphis</taxon>
    </lineage>
</organism>
<dbReference type="PROSITE" id="PS50191">
    <property type="entry name" value="CRAL_TRIO"/>
    <property type="match status" value="1"/>
</dbReference>
<name>A0A6G0YN91_APHCR</name>
<dbReference type="SUPFAM" id="SSF52087">
    <property type="entry name" value="CRAL/TRIO domain"/>
    <property type="match status" value="1"/>
</dbReference>
<evidence type="ECO:0000313" key="3">
    <source>
        <dbReference type="Proteomes" id="UP000478052"/>
    </source>
</evidence>
<dbReference type="GO" id="GO:0016020">
    <property type="term" value="C:membrane"/>
    <property type="evidence" value="ECO:0007669"/>
    <property type="project" value="TreeGrafter"/>
</dbReference>
<proteinExistence type="predicted"/>
<comment type="caution">
    <text evidence="2">The sequence shown here is derived from an EMBL/GenBank/DDBJ whole genome shotgun (WGS) entry which is preliminary data.</text>
</comment>
<dbReference type="InterPro" id="IPR011074">
    <property type="entry name" value="CRAL/TRIO_N_dom"/>
</dbReference>
<keyword evidence="3" id="KW-1185">Reference proteome</keyword>